<organism evidence="1 2">
    <name type="scientific">Paenibacillus plantiphilus</name>
    <dbReference type="NCBI Taxonomy" id="2905650"/>
    <lineage>
        <taxon>Bacteria</taxon>
        <taxon>Bacillati</taxon>
        <taxon>Bacillota</taxon>
        <taxon>Bacilli</taxon>
        <taxon>Bacillales</taxon>
        <taxon>Paenibacillaceae</taxon>
        <taxon>Paenibacillus</taxon>
    </lineage>
</organism>
<accession>A0ABM9C4U5</accession>
<evidence type="ECO:0000313" key="2">
    <source>
        <dbReference type="Proteomes" id="UP000838686"/>
    </source>
</evidence>
<dbReference type="EMBL" id="CAKMMF010000008">
    <property type="protein sequence ID" value="CAH1202468.1"/>
    <property type="molecule type" value="Genomic_DNA"/>
</dbReference>
<dbReference type="Proteomes" id="UP000838686">
    <property type="component" value="Unassembled WGS sequence"/>
</dbReference>
<reference evidence="1" key="1">
    <citation type="submission" date="2022-01" db="EMBL/GenBank/DDBJ databases">
        <authorList>
            <person name="Criscuolo A."/>
        </authorList>
    </citation>
    <scope>NUCLEOTIDE SEQUENCE</scope>
    <source>
        <strain evidence="1">CIP111893</strain>
    </source>
</reference>
<comment type="caution">
    <text evidence="1">The sequence shown here is derived from an EMBL/GenBank/DDBJ whole genome shotgun (WGS) entry which is preliminary data.</text>
</comment>
<keyword evidence="2" id="KW-1185">Reference proteome</keyword>
<name>A0ABM9C4U5_9BACL</name>
<evidence type="ECO:0000313" key="1">
    <source>
        <dbReference type="EMBL" id="CAH1202468.1"/>
    </source>
</evidence>
<proteinExistence type="predicted"/>
<protein>
    <submittedName>
        <fullName evidence="1">Uncharacterized protein</fullName>
    </submittedName>
</protein>
<sequence length="40" mass="4294">MDAGKKLNLVAKEEINLTCKESSIKLDGSTTITGLEVKTN</sequence>
<gene>
    <name evidence="1" type="ORF">PAECIP111893_01796</name>
</gene>